<dbReference type="KEGG" id="lar:lam_224"/>
<evidence type="ECO:0000259" key="7">
    <source>
        <dbReference type="Pfam" id="PF01478"/>
    </source>
</evidence>
<feature type="transmembrane region" description="Helical" evidence="6">
    <location>
        <begin position="34"/>
        <end position="51"/>
    </location>
</feature>
<dbReference type="eggNOG" id="COG4960">
    <property type="taxonomic scope" value="Bacteria"/>
</dbReference>
<dbReference type="InterPro" id="IPR052218">
    <property type="entry name" value="Preflagellin_Peptidase"/>
</dbReference>
<organism evidence="8 9">
    <name type="scientific">Candidatus Liberibacter americanus str. Sao Paulo</name>
    <dbReference type="NCBI Taxonomy" id="1261131"/>
    <lineage>
        <taxon>Bacteria</taxon>
        <taxon>Pseudomonadati</taxon>
        <taxon>Pseudomonadota</taxon>
        <taxon>Alphaproteobacteria</taxon>
        <taxon>Hyphomicrobiales</taxon>
        <taxon>Rhizobiaceae</taxon>
        <taxon>Liberibacter</taxon>
    </lineage>
</organism>
<evidence type="ECO:0000256" key="2">
    <source>
        <dbReference type="ARBA" id="ARBA00022475"/>
    </source>
</evidence>
<dbReference type="PANTHER" id="PTHR36506:SF1">
    <property type="entry name" value="PREFLAGELLIN PEPTIDASE"/>
    <property type="match status" value="1"/>
</dbReference>
<evidence type="ECO:0000256" key="6">
    <source>
        <dbReference type="SAM" id="Phobius"/>
    </source>
</evidence>
<evidence type="ECO:0000313" key="9">
    <source>
        <dbReference type="Proteomes" id="UP000017862"/>
    </source>
</evidence>
<dbReference type="PANTHER" id="PTHR36506">
    <property type="entry name" value="PREFLAGELLIN PEPTIDASE"/>
    <property type="match status" value="1"/>
</dbReference>
<evidence type="ECO:0000256" key="3">
    <source>
        <dbReference type="ARBA" id="ARBA00022692"/>
    </source>
</evidence>
<evidence type="ECO:0000256" key="1">
    <source>
        <dbReference type="ARBA" id="ARBA00004651"/>
    </source>
</evidence>
<dbReference type="Gene3D" id="1.20.120.1220">
    <property type="match status" value="1"/>
</dbReference>
<protein>
    <submittedName>
        <fullName evidence="8">Flp pilus assembly protein, protease CpaA</fullName>
    </submittedName>
</protein>
<proteinExistence type="predicted"/>
<keyword evidence="3 6" id="KW-0812">Transmembrane</keyword>
<dbReference type="GO" id="GO:0005886">
    <property type="term" value="C:plasma membrane"/>
    <property type="evidence" value="ECO:0007669"/>
    <property type="project" value="UniProtKB-SubCell"/>
</dbReference>
<keyword evidence="9" id="KW-1185">Reference proteome</keyword>
<evidence type="ECO:0000313" key="8">
    <source>
        <dbReference type="EMBL" id="AHA27597.1"/>
    </source>
</evidence>
<gene>
    <name evidence="8" type="primary">cpaA</name>
    <name evidence="8" type="ORF">lam_224</name>
</gene>
<dbReference type="EMBL" id="CP006604">
    <property type="protein sequence ID" value="AHA27597.1"/>
    <property type="molecule type" value="Genomic_DNA"/>
</dbReference>
<dbReference type="PATRIC" id="fig|1261131.3.peg.213"/>
<keyword evidence="4 6" id="KW-1133">Transmembrane helix</keyword>
<feature type="domain" description="Prepilin type IV endopeptidase peptidase" evidence="7">
    <location>
        <begin position="8"/>
        <end position="112"/>
    </location>
</feature>
<dbReference type="Pfam" id="PF01478">
    <property type="entry name" value="Peptidase_A24"/>
    <property type="match status" value="1"/>
</dbReference>
<keyword evidence="5 6" id="KW-0472">Membrane</keyword>
<sequence length="171" mass="19054">MISSVVFIVFPFCLSIAALNDLFSATIPNRVSLVMISSFLFIAPLIGLNFFSISCHILVALTVFVICFVFFIVNIMGGGDAKFLTSASLWFGWDNSLFEFMLFVSFVGGVLAFFIMLMRLASRIFHISIPQSFLIKDKIPYGIAIAIGGFMTYPDSYLFKIALDQISDFMV</sequence>
<dbReference type="GO" id="GO:0006508">
    <property type="term" value="P:proteolysis"/>
    <property type="evidence" value="ECO:0007669"/>
    <property type="project" value="UniProtKB-KW"/>
</dbReference>
<dbReference type="HOGENOM" id="CLU_057101_9_0_5"/>
<dbReference type="GO" id="GO:0004190">
    <property type="term" value="F:aspartic-type endopeptidase activity"/>
    <property type="evidence" value="ECO:0007669"/>
    <property type="project" value="InterPro"/>
</dbReference>
<evidence type="ECO:0000256" key="5">
    <source>
        <dbReference type="ARBA" id="ARBA00023136"/>
    </source>
</evidence>
<dbReference type="STRING" id="1261131.lam_224"/>
<dbReference type="Proteomes" id="UP000017862">
    <property type="component" value="Chromosome"/>
</dbReference>
<keyword evidence="2" id="KW-1003">Cell membrane</keyword>
<keyword evidence="8" id="KW-0378">Hydrolase</keyword>
<evidence type="ECO:0000256" key="4">
    <source>
        <dbReference type="ARBA" id="ARBA00022989"/>
    </source>
</evidence>
<feature type="transmembrane region" description="Helical" evidence="6">
    <location>
        <begin position="97"/>
        <end position="118"/>
    </location>
</feature>
<reference evidence="8 9" key="1">
    <citation type="journal article" date="2014" name="Mol. Plant Microbe Interact.">
        <title>The complete genome sequence of Candidatus Liberibacter americanus, associated with citrus Huanglongbing.</title>
        <authorList>
            <person name="Wulff N.A."/>
            <person name="Zhang S."/>
            <person name="Setubal J.C."/>
            <person name="Almeida N.F."/>
            <person name="Martins E.C."/>
            <person name="Harakava R."/>
            <person name="Kumar D."/>
            <person name="Rangel L.T."/>
            <person name="Foissac X."/>
            <person name="Bove J."/>
            <person name="Gabriel D.W."/>
        </authorList>
    </citation>
    <scope>NUCLEOTIDE SEQUENCE [LARGE SCALE GENOMIC DNA]</scope>
    <source>
        <strain evidence="8 9">Sao Paulo</strain>
    </source>
</reference>
<feature type="transmembrane region" description="Helical" evidence="6">
    <location>
        <begin position="58"/>
        <end position="77"/>
    </location>
</feature>
<name>U6B765_9HYPH</name>
<feature type="transmembrane region" description="Helical" evidence="6">
    <location>
        <begin position="139"/>
        <end position="159"/>
    </location>
</feature>
<accession>U6B765</accession>
<dbReference type="InterPro" id="IPR000045">
    <property type="entry name" value="Prepilin_IV_endopep_pep"/>
</dbReference>
<keyword evidence="8" id="KW-0645">Protease</keyword>
<dbReference type="AlphaFoldDB" id="U6B765"/>
<comment type="subcellular location">
    <subcellularLocation>
        <location evidence="1">Cell membrane</location>
        <topology evidence="1">Multi-pass membrane protein</topology>
    </subcellularLocation>
</comment>